<protein>
    <recommendedName>
        <fullName evidence="1">Ubiquitin-like domain-containing protein</fullName>
    </recommendedName>
</protein>
<dbReference type="Gene3D" id="3.10.20.90">
    <property type="entry name" value="Phosphatidylinositol 3-kinase Catalytic Subunit, Chain A, domain 1"/>
    <property type="match status" value="1"/>
</dbReference>
<dbReference type="InterPro" id="IPR000626">
    <property type="entry name" value="Ubiquitin-like_dom"/>
</dbReference>
<dbReference type="AlphaFoldDB" id="A0A6V7QJT9"/>
<dbReference type="EMBL" id="LR862136">
    <property type="protein sequence ID" value="CAD1843095.1"/>
    <property type="molecule type" value="Genomic_DNA"/>
</dbReference>
<sequence length="201" mass="22805">MGIPSPIPLRQLEGLLRRERPRLGSLPPPIRMLFPFEFVLLFGQKIYEICKESGSEVLVARAYPHMNKLFQRCVSALPQSLSSNGVLLQTVLQFFLDFGEVVLHDADASLRAFFRSCLSREFADTVVAEHALEFLNANTAKILRSHPSILPQVQIFIRLLNGKRLIVRVSLSDTVRELRYLIGRKTGIPLEECNIYSQISI</sequence>
<dbReference type="InterPro" id="IPR055450">
    <property type="entry name" value="AP5Z1_ARM"/>
</dbReference>
<name>A0A6V7QJT9_ANACO</name>
<dbReference type="Pfam" id="PF14764">
    <property type="entry name" value="SPG48"/>
    <property type="match status" value="1"/>
</dbReference>
<dbReference type="PANTHER" id="PTHR47885:SF1">
    <property type="entry name" value="AP-5 COMPLEX SUBUNIT ZETA-1"/>
    <property type="match status" value="1"/>
</dbReference>
<evidence type="ECO:0000313" key="2">
    <source>
        <dbReference type="EMBL" id="CAD1843095.1"/>
    </source>
</evidence>
<gene>
    <name evidence="2" type="ORF">CB5_LOCUS26306</name>
</gene>
<dbReference type="PANTHER" id="PTHR47885">
    <property type="entry name" value="AP-5 COMPLEX SUBUNIT ZETA-1"/>
    <property type="match status" value="1"/>
</dbReference>
<evidence type="ECO:0000259" key="1">
    <source>
        <dbReference type="PROSITE" id="PS50053"/>
    </source>
</evidence>
<dbReference type="PROSITE" id="PS50053">
    <property type="entry name" value="UBIQUITIN_2"/>
    <property type="match status" value="1"/>
</dbReference>
<organism evidence="2">
    <name type="scientific">Ananas comosus var. bracteatus</name>
    <name type="common">red pineapple</name>
    <dbReference type="NCBI Taxonomy" id="296719"/>
    <lineage>
        <taxon>Eukaryota</taxon>
        <taxon>Viridiplantae</taxon>
        <taxon>Streptophyta</taxon>
        <taxon>Embryophyta</taxon>
        <taxon>Tracheophyta</taxon>
        <taxon>Spermatophyta</taxon>
        <taxon>Magnoliopsida</taxon>
        <taxon>Liliopsida</taxon>
        <taxon>Poales</taxon>
        <taxon>Bromeliaceae</taxon>
        <taxon>Bromelioideae</taxon>
        <taxon>Ananas</taxon>
    </lineage>
</organism>
<proteinExistence type="predicted"/>
<dbReference type="CDD" id="cd17039">
    <property type="entry name" value="Ubl_ubiquitin_like"/>
    <property type="match status" value="1"/>
</dbReference>
<reference evidence="2" key="1">
    <citation type="submission" date="2020-07" db="EMBL/GenBank/DDBJ databases">
        <authorList>
            <person name="Lin J."/>
        </authorList>
    </citation>
    <scope>NUCLEOTIDE SEQUENCE</scope>
</reference>
<accession>A0A6V7QJT9</accession>
<dbReference type="InterPro" id="IPR029071">
    <property type="entry name" value="Ubiquitin-like_domsf"/>
</dbReference>
<dbReference type="SUPFAM" id="SSF54236">
    <property type="entry name" value="Ubiquitin-like"/>
    <property type="match status" value="1"/>
</dbReference>
<feature type="domain" description="Ubiquitin-like" evidence="1">
    <location>
        <begin position="153"/>
        <end position="192"/>
    </location>
</feature>